<evidence type="ECO:0000256" key="1">
    <source>
        <dbReference type="SAM" id="MobiDB-lite"/>
    </source>
</evidence>
<accession>A0ABQ3KSP4</accession>
<comment type="caution">
    <text evidence="2">The sequence shown here is derived from an EMBL/GenBank/DDBJ whole genome shotgun (WGS) entry which is preliminary data.</text>
</comment>
<evidence type="ECO:0000313" key="2">
    <source>
        <dbReference type="EMBL" id="GHG51248.1"/>
    </source>
</evidence>
<evidence type="ECO:0008006" key="4">
    <source>
        <dbReference type="Google" id="ProtNLM"/>
    </source>
</evidence>
<gene>
    <name evidence="2" type="ORF">GCM10017567_87610</name>
</gene>
<keyword evidence="3" id="KW-1185">Reference proteome</keyword>
<feature type="region of interest" description="Disordered" evidence="1">
    <location>
        <begin position="89"/>
        <end position="118"/>
    </location>
</feature>
<name>A0ABQ3KSP4_9PSEU</name>
<dbReference type="EMBL" id="BNAW01000094">
    <property type="protein sequence ID" value="GHG51248.1"/>
    <property type="molecule type" value="Genomic_DNA"/>
</dbReference>
<evidence type="ECO:0000313" key="3">
    <source>
        <dbReference type="Proteomes" id="UP000649955"/>
    </source>
</evidence>
<sequence>MTPVTAPGFEVEPDDLVAHASHVESLVDRLNTASSAADTAMSDHAYGLLCAFLPPIIRPTNEQAKEALVASGEGVRGLADNVTAAAKAYREGEEGNAQPFERQLAASSPRAVEARTNA</sequence>
<proteinExistence type="predicted"/>
<dbReference type="InterPro" id="IPR022536">
    <property type="entry name" value="EspC"/>
</dbReference>
<organism evidence="2 3">
    <name type="scientific">Amycolatopsis bullii</name>
    <dbReference type="NCBI Taxonomy" id="941987"/>
    <lineage>
        <taxon>Bacteria</taxon>
        <taxon>Bacillati</taxon>
        <taxon>Actinomycetota</taxon>
        <taxon>Actinomycetes</taxon>
        <taxon>Pseudonocardiales</taxon>
        <taxon>Pseudonocardiaceae</taxon>
        <taxon>Amycolatopsis</taxon>
    </lineage>
</organism>
<protein>
    <recommendedName>
        <fullName evidence="4">ESX-1 secretion-associated protein</fullName>
    </recommendedName>
</protein>
<reference evidence="3" key="1">
    <citation type="journal article" date="2019" name="Int. J. Syst. Evol. Microbiol.">
        <title>The Global Catalogue of Microorganisms (GCM) 10K type strain sequencing project: providing services to taxonomists for standard genome sequencing and annotation.</title>
        <authorList>
            <consortium name="The Broad Institute Genomics Platform"/>
            <consortium name="The Broad Institute Genome Sequencing Center for Infectious Disease"/>
            <person name="Wu L."/>
            <person name="Ma J."/>
        </authorList>
    </citation>
    <scope>NUCLEOTIDE SEQUENCE [LARGE SCALE GENOMIC DNA]</scope>
    <source>
        <strain evidence="3">CGMCC 4.7680</strain>
    </source>
</reference>
<dbReference type="Pfam" id="PF10824">
    <property type="entry name" value="T7SS_ESX_EspC"/>
    <property type="match status" value="1"/>
</dbReference>
<dbReference type="Proteomes" id="UP000649955">
    <property type="component" value="Unassembled WGS sequence"/>
</dbReference>